<dbReference type="EMBL" id="JAATJU010000600">
    <property type="protein sequence ID" value="KAH0520580.1"/>
    <property type="molecule type" value="Genomic_DNA"/>
</dbReference>
<comment type="caution">
    <text evidence="1">The sequence shown here is derived from an EMBL/GenBank/DDBJ whole genome shotgun (WGS) entry which is preliminary data.</text>
</comment>
<dbReference type="AlphaFoldDB" id="A0A8J6H0K9"/>
<dbReference type="Proteomes" id="UP000710432">
    <property type="component" value="Unassembled WGS sequence"/>
</dbReference>
<protein>
    <submittedName>
        <fullName evidence="1">Peroxisomal targeting signal 1 receptor</fullName>
    </submittedName>
</protein>
<gene>
    <name evidence="1" type="ORF">LTLLF_205640</name>
</gene>
<organism evidence="1 2">
    <name type="scientific">Microtus ochrogaster</name>
    <name type="common">Prairie vole</name>
    <dbReference type="NCBI Taxonomy" id="79684"/>
    <lineage>
        <taxon>Eukaryota</taxon>
        <taxon>Metazoa</taxon>
        <taxon>Chordata</taxon>
        <taxon>Craniata</taxon>
        <taxon>Vertebrata</taxon>
        <taxon>Euteleostomi</taxon>
        <taxon>Mammalia</taxon>
        <taxon>Eutheria</taxon>
        <taxon>Euarchontoglires</taxon>
        <taxon>Glires</taxon>
        <taxon>Rodentia</taxon>
        <taxon>Myomorpha</taxon>
        <taxon>Muroidea</taxon>
        <taxon>Cricetidae</taxon>
        <taxon>Arvicolinae</taxon>
        <taxon>Microtus</taxon>
    </lineage>
</organism>
<proteinExistence type="predicted"/>
<keyword evidence="1" id="KW-0675">Receptor</keyword>
<reference evidence="1" key="1">
    <citation type="submission" date="2020-03" db="EMBL/GenBank/DDBJ databases">
        <title>Studies in the Genomics of Life Span.</title>
        <authorList>
            <person name="Glass D."/>
        </authorList>
    </citation>
    <scope>NUCLEOTIDE SEQUENCE</scope>
    <source>
        <strain evidence="1">LTLLF</strain>
        <tissue evidence="1">Muscle</tissue>
    </source>
</reference>
<evidence type="ECO:0000313" key="1">
    <source>
        <dbReference type="EMBL" id="KAH0520580.1"/>
    </source>
</evidence>
<evidence type="ECO:0000313" key="2">
    <source>
        <dbReference type="Proteomes" id="UP000710432"/>
    </source>
</evidence>
<accession>A0A8J6H0K9</accession>
<sequence>MSWWHNSCRIRMCALYPFVSPQTFKMDDLLVEMQEIEQLSFRQAPQIAPGVADLALSENWAQSSLQLEMLWM</sequence>
<name>A0A8J6H0K9_MICOH</name>